<organism evidence="2 3">
    <name type="scientific">Myroides albus</name>
    <dbReference type="NCBI Taxonomy" id="2562892"/>
    <lineage>
        <taxon>Bacteria</taxon>
        <taxon>Pseudomonadati</taxon>
        <taxon>Bacteroidota</taxon>
        <taxon>Flavobacteriia</taxon>
        <taxon>Flavobacteriales</taxon>
        <taxon>Flavobacteriaceae</taxon>
        <taxon>Myroides</taxon>
    </lineage>
</organism>
<dbReference type="SUPFAM" id="SSF51556">
    <property type="entry name" value="Metallo-dependent hydrolases"/>
    <property type="match status" value="1"/>
</dbReference>
<dbReference type="Gene3D" id="3.40.50.10910">
    <property type="entry name" value="Amidohydrolase"/>
    <property type="match status" value="1"/>
</dbReference>
<dbReference type="InterPro" id="IPR032466">
    <property type="entry name" value="Metal_Hydrolase"/>
</dbReference>
<dbReference type="Gene3D" id="2.30.40.10">
    <property type="entry name" value="Urease, subunit C, domain 1"/>
    <property type="match status" value="1"/>
</dbReference>
<dbReference type="OrthoDB" id="9815657at2"/>
<name>A0A6I3LRF6_9FLAO</name>
<gene>
    <name evidence="2" type="ORF">GJV76_14250</name>
</gene>
<reference evidence="2 3" key="1">
    <citation type="submission" date="2019-11" db="EMBL/GenBank/DDBJ databases">
        <title>Genome of Strain BIT-d1.</title>
        <authorList>
            <person name="Yang Y."/>
        </authorList>
    </citation>
    <scope>NUCLEOTIDE SEQUENCE [LARGE SCALE GENOMIC DNA]</scope>
    <source>
        <strain evidence="2 3">BIT-d1</strain>
    </source>
</reference>
<evidence type="ECO:0000313" key="2">
    <source>
        <dbReference type="EMBL" id="MTG99271.1"/>
    </source>
</evidence>
<dbReference type="Proteomes" id="UP000438760">
    <property type="component" value="Unassembled WGS sequence"/>
</dbReference>
<sequence length="427" mass="49372">MHRFFTFLFLAVIQTLTAQSSKVDYIFTDVNVITMKDDAILRNQTVVIHDGKIIEITTKSSYQSENTVDAKGTYLLPSIADAHIHFPDSKQELEKVMKLNLINGITKLRSMRGEWQDVELKKQYNNEHQYYPKLYLTAPPFHRSYDLTEQEIDSYVIKAKDNGIDQIKVLSIKNQHLFELLSETCKKHNMPLGGHFPVVEDGVMGDEILFQSFYTSIEHLGGLIGEPDKVEDRINYIKRNELFICPTMQWYAIGYGQYGVEEMMDQRGMQYIPEAIKKDWAEKSINYRMKLGKEEFEAEKQKYALEMQERFNMTKRLNDQGVKLLLSPDSSSKFIVPGFGLLEEMKLYKKAGLSNFDILKSATTNFALFFKENYGIIAPGKDADFILVKENPLEDLKALEQVEAVFYNKFYLDKNKLTEIAKSVEPN</sequence>
<keyword evidence="3" id="KW-1185">Reference proteome</keyword>
<dbReference type="GO" id="GO:0016810">
    <property type="term" value="F:hydrolase activity, acting on carbon-nitrogen (but not peptide) bonds"/>
    <property type="evidence" value="ECO:0007669"/>
    <property type="project" value="InterPro"/>
</dbReference>
<dbReference type="PANTHER" id="PTHR43135">
    <property type="entry name" value="ALPHA-D-RIBOSE 1-METHYLPHOSPHONATE 5-TRIPHOSPHATE DIPHOSPHATASE"/>
    <property type="match status" value="1"/>
</dbReference>
<dbReference type="SUPFAM" id="SSF51338">
    <property type="entry name" value="Composite domain of metallo-dependent hydrolases"/>
    <property type="match status" value="1"/>
</dbReference>
<dbReference type="InterPro" id="IPR051781">
    <property type="entry name" value="Metallo-dep_Hydrolase"/>
</dbReference>
<accession>A0A6I3LRF6</accession>
<feature type="domain" description="Amidohydrolase-related" evidence="1">
    <location>
        <begin position="309"/>
        <end position="401"/>
    </location>
</feature>
<dbReference type="Gene3D" id="1.20.58.520">
    <property type="entry name" value="Amidohydrolase"/>
    <property type="match status" value="1"/>
</dbReference>
<dbReference type="Gene3D" id="3.30.110.90">
    <property type="entry name" value="Amidohydrolase"/>
    <property type="match status" value="1"/>
</dbReference>
<protein>
    <submittedName>
        <fullName evidence="2">Amidohydrolase family protein</fullName>
    </submittedName>
</protein>
<comment type="caution">
    <text evidence="2">The sequence shown here is derived from an EMBL/GenBank/DDBJ whole genome shotgun (WGS) entry which is preliminary data.</text>
</comment>
<proteinExistence type="predicted"/>
<dbReference type="InterPro" id="IPR006680">
    <property type="entry name" value="Amidohydro-rel"/>
</dbReference>
<dbReference type="Pfam" id="PF01979">
    <property type="entry name" value="Amidohydro_1"/>
    <property type="match status" value="1"/>
</dbReference>
<evidence type="ECO:0000259" key="1">
    <source>
        <dbReference type="Pfam" id="PF01979"/>
    </source>
</evidence>
<dbReference type="RefSeq" id="WP_155093269.1">
    <property type="nucleotide sequence ID" value="NZ_WMJX01000055.1"/>
</dbReference>
<dbReference type="AlphaFoldDB" id="A0A6I3LRF6"/>
<keyword evidence="2" id="KW-0378">Hydrolase</keyword>
<evidence type="ECO:0000313" key="3">
    <source>
        <dbReference type="Proteomes" id="UP000438760"/>
    </source>
</evidence>
<dbReference type="InterPro" id="IPR011059">
    <property type="entry name" value="Metal-dep_hydrolase_composite"/>
</dbReference>
<dbReference type="PANTHER" id="PTHR43135:SF3">
    <property type="entry name" value="ALPHA-D-RIBOSE 1-METHYLPHOSPHONATE 5-TRIPHOSPHATE DIPHOSPHATASE"/>
    <property type="match status" value="1"/>
</dbReference>
<dbReference type="EMBL" id="WMJX01000055">
    <property type="protein sequence ID" value="MTG99271.1"/>
    <property type="molecule type" value="Genomic_DNA"/>
</dbReference>